<dbReference type="EMBL" id="ML994646">
    <property type="protein sequence ID" value="KAF2182901.1"/>
    <property type="molecule type" value="Genomic_DNA"/>
</dbReference>
<name>A0A6A6DTD0_9PEZI</name>
<dbReference type="Gene3D" id="3.40.50.1820">
    <property type="entry name" value="alpha/beta hydrolase"/>
    <property type="match status" value="1"/>
</dbReference>
<dbReference type="InterPro" id="IPR000639">
    <property type="entry name" value="Epox_hydrolase-like"/>
</dbReference>
<dbReference type="InterPro" id="IPR000073">
    <property type="entry name" value="AB_hydrolase_1"/>
</dbReference>
<dbReference type="Proteomes" id="UP000800200">
    <property type="component" value="Unassembled WGS sequence"/>
</dbReference>
<dbReference type="AlphaFoldDB" id="A0A6A6DTD0"/>
<dbReference type="GO" id="GO:0016787">
    <property type="term" value="F:hydrolase activity"/>
    <property type="evidence" value="ECO:0007669"/>
    <property type="project" value="UniProtKB-KW"/>
</dbReference>
<evidence type="ECO:0000313" key="5">
    <source>
        <dbReference type="Proteomes" id="UP000800200"/>
    </source>
</evidence>
<dbReference type="SUPFAM" id="SSF53474">
    <property type="entry name" value="alpha/beta-Hydrolases"/>
    <property type="match status" value="1"/>
</dbReference>
<dbReference type="Pfam" id="PF00561">
    <property type="entry name" value="Abhydrolase_1"/>
    <property type="match status" value="1"/>
</dbReference>
<gene>
    <name evidence="4" type="ORF">K469DRAFT_711622</name>
</gene>
<evidence type="ECO:0000256" key="2">
    <source>
        <dbReference type="ARBA" id="ARBA00038334"/>
    </source>
</evidence>
<keyword evidence="1 4" id="KW-0378">Hydrolase</keyword>
<comment type="similarity">
    <text evidence="2">Belongs to the AB hydrolase superfamily. Epoxide hydrolase family.</text>
</comment>
<evidence type="ECO:0000256" key="1">
    <source>
        <dbReference type="ARBA" id="ARBA00022801"/>
    </source>
</evidence>
<keyword evidence="5" id="KW-1185">Reference proteome</keyword>
<feature type="domain" description="AB hydrolase-1" evidence="3">
    <location>
        <begin position="30"/>
        <end position="320"/>
    </location>
</feature>
<dbReference type="PANTHER" id="PTHR43329">
    <property type="entry name" value="EPOXIDE HYDROLASE"/>
    <property type="match status" value="1"/>
</dbReference>
<reference evidence="4" key="1">
    <citation type="journal article" date="2020" name="Stud. Mycol.">
        <title>101 Dothideomycetes genomes: a test case for predicting lifestyles and emergence of pathogens.</title>
        <authorList>
            <person name="Haridas S."/>
            <person name="Albert R."/>
            <person name="Binder M."/>
            <person name="Bloem J."/>
            <person name="Labutti K."/>
            <person name="Salamov A."/>
            <person name="Andreopoulos B."/>
            <person name="Baker S."/>
            <person name="Barry K."/>
            <person name="Bills G."/>
            <person name="Bluhm B."/>
            <person name="Cannon C."/>
            <person name="Castanera R."/>
            <person name="Culley D."/>
            <person name="Daum C."/>
            <person name="Ezra D."/>
            <person name="Gonzalez J."/>
            <person name="Henrissat B."/>
            <person name="Kuo A."/>
            <person name="Liang C."/>
            <person name="Lipzen A."/>
            <person name="Lutzoni F."/>
            <person name="Magnuson J."/>
            <person name="Mondo S."/>
            <person name="Nolan M."/>
            <person name="Ohm R."/>
            <person name="Pangilinan J."/>
            <person name="Park H.-J."/>
            <person name="Ramirez L."/>
            <person name="Alfaro M."/>
            <person name="Sun H."/>
            <person name="Tritt A."/>
            <person name="Yoshinaga Y."/>
            <person name="Zwiers L.-H."/>
            <person name="Turgeon B."/>
            <person name="Goodwin S."/>
            <person name="Spatafora J."/>
            <person name="Crous P."/>
            <person name="Grigoriev I."/>
        </authorList>
    </citation>
    <scope>NUCLEOTIDE SEQUENCE</scope>
    <source>
        <strain evidence="4">CBS 207.26</strain>
    </source>
</reference>
<dbReference type="OrthoDB" id="284184at2759"/>
<protein>
    <submittedName>
        <fullName evidence="4">Epoxide hydrolase-like protein</fullName>
    </submittedName>
</protein>
<evidence type="ECO:0000259" key="3">
    <source>
        <dbReference type="Pfam" id="PF00561"/>
    </source>
</evidence>
<organism evidence="4 5">
    <name type="scientific">Zopfia rhizophila CBS 207.26</name>
    <dbReference type="NCBI Taxonomy" id="1314779"/>
    <lineage>
        <taxon>Eukaryota</taxon>
        <taxon>Fungi</taxon>
        <taxon>Dikarya</taxon>
        <taxon>Ascomycota</taxon>
        <taxon>Pezizomycotina</taxon>
        <taxon>Dothideomycetes</taxon>
        <taxon>Dothideomycetes incertae sedis</taxon>
        <taxon>Zopfiaceae</taxon>
        <taxon>Zopfia</taxon>
    </lineage>
</organism>
<sequence length="336" mass="38701">MEQLSKKTFTTSRNYTYTYYLHKPSSSTKPALVFCHGWPDDAHLWADIVPALLPLDFPLVIPDMLGYAGTSKPTDPKEYNSKSMSNDLYELVDSEGFDKIVPAGHDWGSYMAQRMYIWRPERCVGLIILNAPYMPPDSSMPFDLDAALDMTEKMFGYPSLAYWDVFAADDGPKLLLDNVEKLYHFIHCNEESGAKDEAMKKFFCVRGATRNLLQTAKPQDVPLKPYARDPAFKKAFIDRMRRDGFEGPQCWYKAMARNIQFETEKEIPKENLLIKNPCLYISSTGDAVGRTDRMEPVKQLVPDCTIKIVEANHWDTYEKPEEVREHIATWLNEKYM</sequence>
<evidence type="ECO:0000313" key="4">
    <source>
        <dbReference type="EMBL" id="KAF2182901.1"/>
    </source>
</evidence>
<accession>A0A6A6DTD0</accession>
<dbReference type="InterPro" id="IPR029058">
    <property type="entry name" value="AB_hydrolase_fold"/>
</dbReference>
<proteinExistence type="inferred from homology"/>
<dbReference type="PRINTS" id="PR00412">
    <property type="entry name" value="EPOXHYDRLASE"/>
</dbReference>